<dbReference type="OrthoDB" id="6365676at2759"/>
<evidence type="ECO:0000256" key="4">
    <source>
        <dbReference type="ARBA" id="ARBA00022833"/>
    </source>
</evidence>
<evidence type="ECO:0000259" key="7">
    <source>
        <dbReference type="PROSITE" id="PS50157"/>
    </source>
</evidence>
<dbReference type="SUPFAM" id="SSF57667">
    <property type="entry name" value="beta-beta-alpha zinc fingers"/>
    <property type="match status" value="1"/>
</dbReference>
<dbReference type="PROSITE" id="PS50157">
    <property type="entry name" value="ZINC_FINGER_C2H2_2"/>
    <property type="match status" value="1"/>
</dbReference>
<keyword evidence="3 5" id="KW-0863">Zinc-finger</keyword>
<dbReference type="PROSITE" id="PS00028">
    <property type="entry name" value="ZINC_FINGER_C2H2_1"/>
    <property type="match status" value="1"/>
</dbReference>
<feature type="compositionally biased region" description="Basic residues" evidence="6">
    <location>
        <begin position="428"/>
        <end position="445"/>
    </location>
</feature>
<accession>A0A409VHD0</accession>
<dbReference type="SMART" id="SM00355">
    <property type="entry name" value="ZnF_C2H2"/>
    <property type="match status" value="1"/>
</dbReference>
<sequence>MDLLLGFESLDTSDLPLPIYTPTPQAVFNAASLDFHHQSCSDLAMGVRPIANGGQIQTTDAELWVNAASGISQTSWHDRDSLLYPFTFEDILLSHGLQQSPGPTPSTMFNTSSDITDSPASGDGKHDSSSGSVSSNPVDGDQPCHWGPYVAASLSSPMQSLDFFNHNSTSTQVLPISTLAGPMELTASDELRGVQSDSIAMDASFVSLRSIEARDGPGTLSPSTIPMCVNGSMLDFELPAFSIPTFESTPTSAPYPVSSSSAVVNTTDIPRVPLKSVSLQGWSNNESSESSISISTNPKPTTLTFHSASKTMTRKQRKPLLPPYVYIPIKPPTRSTSQTLGPSPKTASSKALEGAPSPSPTVLLPRVPPTAPEAPHNSNVREVEAQHPTLRASESDDYFPSPSPSLSNIRSSSPASVFRTSPPAPARKPLKSTTKRKARRGRGKAKGSAALALAVVTQLGTSARDADDVDPVALYQEGKLNLLGIRKRKNNPIPLPIPVPNLNKKSRGRKVPYVAPGGEDENSTKTNSNLNELSPASAAPFEMGHEDFRSETQRAVSVDASVAVSEDGNSYGVSTRGRRRSSVSSTAPQVLDPLADKRTYVCDVAGCGKCFVRGEHLKRHIRSIHTYEKRE</sequence>
<keyword evidence="1" id="KW-0479">Metal-binding</keyword>
<evidence type="ECO:0000256" key="5">
    <source>
        <dbReference type="PROSITE-ProRule" id="PRU00042"/>
    </source>
</evidence>
<evidence type="ECO:0000256" key="3">
    <source>
        <dbReference type="ARBA" id="ARBA00022771"/>
    </source>
</evidence>
<proteinExistence type="predicted"/>
<dbReference type="Gene3D" id="3.30.160.60">
    <property type="entry name" value="Classic Zinc Finger"/>
    <property type="match status" value="1"/>
</dbReference>
<keyword evidence="9" id="KW-1185">Reference proteome</keyword>
<dbReference type="GO" id="GO:0000978">
    <property type="term" value="F:RNA polymerase II cis-regulatory region sequence-specific DNA binding"/>
    <property type="evidence" value="ECO:0007669"/>
    <property type="project" value="UniProtKB-ARBA"/>
</dbReference>
<keyword evidence="2" id="KW-0677">Repeat</keyword>
<dbReference type="GO" id="GO:0000981">
    <property type="term" value="F:DNA-binding transcription factor activity, RNA polymerase II-specific"/>
    <property type="evidence" value="ECO:0007669"/>
    <property type="project" value="UniProtKB-ARBA"/>
</dbReference>
<feature type="region of interest" description="Disordered" evidence="6">
    <location>
        <begin position="496"/>
        <end position="535"/>
    </location>
</feature>
<dbReference type="FunFam" id="3.30.160.60:FF:000125">
    <property type="entry name" value="Putative zinc finger protein 143"/>
    <property type="match status" value="1"/>
</dbReference>
<evidence type="ECO:0000313" key="8">
    <source>
        <dbReference type="EMBL" id="PPQ65692.1"/>
    </source>
</evidence>
<feature type="compositionally biased region" description="Low complexity" evidence="6">
    <location>
        <begin position="283"/>
        <end position="295"/>
    </location>
</feature>
<feature type="compositionally biased region" description="Polar residues" evidence="6">
    <location>
        <begin position="97"/>
        <end position="119"/>
    </location>
</feature>
<dbReference type="Proteomes" id="UP000284842">
    <property type="component" value="Unassembled WGS sequence"/>
</dbReference>
<keyword evidence="4" id="KW-0862">Zinc</keyword>
<feature type="region of interest" description="Disordered" evidence="6">
    <location>
        <begin position="281"/>
        <end position="446"/>
    </location>
</feature>
<dbReference type="GO" id="GO:0008270">
    <property type="term" value="F:zinc ion binding"/>
    <property type="evidence" value="ECO:0007669"/>
    <property type="project" value="UniProtKB-KW"/>
</dbReference>
<feature type="region of interest" description="Disordered" evidence="6">
    <location>
        <begin position="97"/>
        <end position="142"/>
    </location>
</feature>
<protein>
    <recommendedName>
        <fullName evidence="7">C2H2-type domain-containing protein</fullName>
    </recommendedName>
</protein>
<evidence type="ECO:0000313" key="9">
    <source>
        <dbReference type="Proteomes" id="UP000284842"/>
    </source>
</evidence>
<name>A0A409VHD0_9AGAR</name>
<feature type="compositionally biased region" description="Low complexity" evidence="6">
    <location>
        <begin position="129"/>
        <end position="141"/>
    </location>
</feature>
<feature type="domain" description="C2H2-type" evidence="7">
    <location>
        <begin position="600"/>
        <end position="630"/>
    </location>
</feature>
<comment type="caution">
    <text evidence="8">The sequence shown here is derived from an EMBL/GenBank/DDBJ whole genome shotgun (WGS) entry which is preliminary data.</text>
</comment>
<feature type="compositionally biased region" description="Polar residues" evidence="6">
    <location>
        <begin position="333"/>
        <end position="349"/>
    </location>
</feature>
<dbReference type="InParanoid" id="A0A409VHD0"/>
<gene>
    <name evidence="8" type="ORF">CVT24_012111</name>
</gene>
<evidence type="ECO:0000256" key="6">
    <source>
        <dbReference type="SAM" id="MobiDB-lite"/>
    </source>
</evidence>
<dbReference type="STRING" id="181874.A0A409VHD0"/>
<organism evidence="8 9">
    <name type="scientific">Panaeolus cyanescens</name>
    <dbReference type="NCBI Taxonomy" id="181874"/>
    <lineage>
        <taxon>Eukaryota</taxon>
        <taxon>Fungi</taxon>
        <taxon>Dikarya</taxon>
        <taxon>Basidiomycota</taxon>
        <taxon>Agaricomycotina</taxon>
        <taxon>Agaricomycetes</taxon>
        <taxon>Agaricomycetidae</taxon>
        <taxon>Agaricales</taxon>
        <taxon>Agaricineae</taxon>
        <taxon>Galeropsidaceae</taxon>
        <taxon>Panaeolus</taxon>
    </lineage>
</organism>
<evidence type="ECO:0000256" key="2">
    <source>
        <dbReference type="ARBA" id="ARBA00022737"/>
    </source>
</evidence>
<feature type="compositionally biased region" description="Polar residues" evidence="6">
    <location>
        <begin position="524"/>
        <end position="534"/>
    </location>
</feature>
<reference evidence="8 9" key="1">
    <citation type="journal article" date="2018" name="Evol. Lett.">
        <title>Horizontal gene cluster transfer increased hallucinogenic mushroom diversity.</title>
        <authorList>
            <person name="Reynolds H.T."/>
            <person name="Vijayakumar V."/>
            <person name="Gluck-Thaler E."/>
            <person name="Korotkin H.B."/>
            <person name="Matheny P.B."/>
            <person name="Slot J.C."/>
        </authorList>
    </citation>
    <scope>NUCLEOTIDE SEQUENCE [LARGE SCALE GENOMIC DNA]</scope>
    <source>
        <strain evidence="8 9">2629</strain>
    </source>
</reference>
<feature type="region of interest" description="Disordered" evidence="6">
    <location>
        <begin position="567"/>
        <end position="586"/>
    </location>
</feature>
<dbReference type="AlphaFoldDB" id="A0A409VHD0"/>
<dbReference type="EMBL" id="NHTK01006060">
    <property type="protein sequence ID" value="PPQ65692.1"/>
    <property type="molecule type" value="Genomic_DNA"/>
</dbReference>
<evidence type="ECO:0000256" key="1">
    <source>
        <dbReference type="ARBA" id="ARBA00022723"/>
    </source>
</evidence>
<feature type="compositionally biased region" description="Polar residues" evidence="6">
    <location>
        <begin position="296"/>
        <end position="311"/>
    </location>
</feature>
<feature type="compositionally biased region" description="Low complexity" evidence="6">
    <location>
        <begin position="404"/>
        <end position="416"/>
    </location>
</feature>
<dbReference type="InterPro" id="IPR013087">
    <property type="entry name" value="Znf_C2H2_type"/>
</dbReference>
<dbReference type="InterPro" id="IPR036236">
    <property type="entry name" value="Znf_C2H2_sf"/>
</dbReference>